<proteinExistence type="predicted"/>
<dbReference type="PANTHER" id="PTHR35038:SF5">
    <property type="entry name" value="CYTOCHROME C-TYPE PROTEIN NRFB"/>
    <property type="match status" value="1"/>
</dbReference>
<keyword evidence="2" id="KW-1133">Transmembrane helix</keyword>
<organism evidence="3 4">
    <name type="scientific">Ignavibacterium album (strain DSM 19864 / JCM 16511 / NBRC 101810 / Mat9-16)</name>
    <dbReference type="NCBI Taxonomy" id="945713"/>
    <lineage>
        <taxon>Bacteria</taxon>
        <taxon>Pseudomonadati</taxon>
        <taxon>Ignavibacteriota</taxon>
        <taxon>Ignavibacteria</taxon>
        <taxon>Ignavibacteriales</taxon>
        <taxon>Ignavibacteriaceae</taxon>
        <taxon>Ignavibacterium</taxon>
    </lineage>
</organism>
<dbReference type="InterPro" id="IPR036280">
    <property type="entry name" value="Multihaem_cyt_sf"/>
</dbReference>
<name>I0AIJ7_IGNAJ</name>
<keyword evidence="1" id="KW-0732">Signal</keyword>
<evidence type="ECO:0000256" key="2">
    <source>
        <dbReference type="SAM" id="Phobius"/>
    </source>
</evidence>
<dbReference type="GO" id="GO:0016491">
    <property type="term" value="F:oxidoreductase activity"/>
    <property type="evidence" value="ECO:0007669"/>
    <property type="project" value="TreeGrafter"/>
</dbReference>
<reference evidence="3 4" key="1">
    <citation type="journal article" date="2012" name="Front. Microbiol.">
        <title>Complete genome of Ignavibacterium album, a metabolically versatile, flagellated, facultative anaerobe from the phylum Chlorobi.</title>
        <authorList>
            <person name="Liu Z."/>
            <person name="Frigaard N.-U."/>
            <person name="Vogl K."/>
            <person name="Iino T."/>
            <person name="Ohkuma M."/>
            <person name="Overmann J."/>
            <person name="Bryant D.A."/>
        </authorList>
    </citation>
    <scope>NUCLEOTIDE SEQUENCE [LARGE SCALE GENOMIC DNA]</scope>
    <source>
        <strain evidence="4">DSM 19864 / JCM 16511 / NBRC 101810 / Mat9-16</strain>
    </source>
</reference>
<dbReference type="KEGG" id="ial:IALB_1093"/>
<dbReference type="PIRSF" id="PIRSF039014">
    <property type="entry name" value="OTR_cyc"/>
    <property type="match status" value="1"/>
</dbReference>
<evidence type="ECO:0000313" key="3">
    <source>
        <dbReference type="EMBL" id="AFH48804.1"/>
    </source>
</evidence>
<sequence>MKKIILIIAFISLLIVIAVGSLSQKDTEPTTLMKLKEKYSRKEKPSVDHSKFAILQQKFTSPQQVTEACESCHNLTAHQVMNSNHWNWEREEFVQGRGVIYLGKANAINNFCIGTKGNEESCAKCHIGLGLDSKGKLSTDPKNIDCLICHDNTESYAKAPEKGGAPLPTLDFNKIAQNVGKPKRSNCGVCHFYGGGGNNVKHGDLELSQFEPSKDIDIHMAADGMNLQCVDCHTTEQHNISGKVYSLSSMNHNRNTCEQCHTTNPHKDDILNEHTLKVACQTCHIPIYAKGNATKMYWDWSTAGKLKNGEPYIEEDSMGNHAYMSIKGSFVWEKNVRPDYIWFNGTASHYLEGDKIQDTTKPLVLNQLHGSYADDESKIYPVKIHIAKQPYDPVNKILIQPKLYADKVGEGAFWKDFDWVKAAEVGMKEAGLPFSGKVSFIKTEMYWPINHMVASKENSVQCNECHTRDNSRLAGLKDFYMPGRDYSAIVDSGGKWLLILTIIGVLIHGTIRFYSYRKNKKEVSK</sequence>
<feature type="transmembrane region" description="Helical" evidence="2">
    <location>
        <begin position="496"/>
        <end position="515"/>
    </location>
</feature>
<dbReference type="InterPro" id="IPR051829">
    <property type="entry name" value="Multiheme_Cytochr_ET"/>
</dbReference>
<protein>
    <submittedName>
        <fullName evidence="3">Cytochrome c family protein</fullName>
    </submittedName>
</protein>
<dbReference type="EMBL" id="CP003418">
    <property type="protein sequence ID" value="AFH48804.1"/>
    <property type="molecule type" value="Genomic_DNA"/>
</dbReference>
<gene>
    <name evidence="3" type="ordered locus">IALB_1093</name>
</gene>
<dbReference type="NCBIfam" id="TIGR04315">
    <property type="entry name" value="octaheme_Shew"/>
    <property type="match status" value="1"/>
</dbReference>
<dbReference type="SUPFAM" id="SSF48695">
    <property type="entry name" value="Multiheme cytochromes"/>
    <property type="match status" value="1"/>
</dbReference>
<evidence type="ECO:0000256" key="1">
    <source>
        <dbReference type="ARBA" id="ARBA00022729"/>
    </source>
</evidence>
<keyword evidence="2" id="KW-0472">Membrane</keyword>
<evidence type="ECO:0000313" key="4">
    <source>
        <dbReference type="Proteomes" id="UP000007394"/>
    </source>
</evidence>
<dbReference type="Proteomes" id="UP000007394">
    <property type="component" value="Chromosome"/>
</dbReference>
<dbReference type="STRING" id="945713.IALB_1093"/>
<dbReference type="eggNOG" id="ENOG502Z8B5">
    <property type="taxonomic scope" value="Bacteria"/>
</dbReference>
<dbReference type="AlphaFoldDB" id="I0AIJ7"/>
<dbReference type="InterPro" id="IPR024673">
    <property type="entry name" value="Octahem_Cyt_c"/>
</dbReference>
<accession>I0AIJ7</accession>
<dbReference type="Gene3D" id="1.10.1130.10">
    <property type="entry name" value="Flavocytochrome C3, Chain A"/>
    <property type="match status" value="1"/>
</dbReference>
<keyword evidence="2" id="KW-0812">Transmembrane</keyword>
<dbReference type="HOGENOM" id="CLU_033148_0_0_10"/>
<dbReference type="PANTHER" id="PTHR35038">
    <property type="entry name" value="DISSIMILATORY SULFITE REDUCTASE SIRA"/>
    <property type="match status" value="1"/>
</dbReference>
<keyword evidence="4" id="KW-1185">Reference proteome</keyword>
<dbReference type="RefSeq" id="WP_014559959.1">
    <property type="nucleotide sequence ID" value="NC_017464.1"/>
</dbReference>
<dbReference type="Pfam" id="PF11783">
    <property type="entry name" value="Cytochrome_cB"/>
    <property type="match status" value="1"/>
</dbReference>
<dbReference type="OrthoDB" id="9788513at2"/>
<dbReference type="PATRIC" id="fig|945713.3.peg.1098"/>